<feature type="transmembrane region" description="Helical" evidence="1">
    <location>
        <begin position="160"/>
        <end position="188"/>
    </location>
</feature>
<accession>A0ABV0TBH8</accession>
<keyword evidence="1" id="KW-0812">Transmembrane</keyword>
<sequence length="243" mass="25865">MGSVSECMTSIVVCLYVGCVGVSVFMCMYEGVPVFCVRLGVGLLPLLDQFRPPIKCGAYFLPAHYLLVVGVSARRCTCGSQCPGLGALVCAGSLPVAACWGLDPWALSGLCLGSDVSRGLDSLGPWLDVLGRRRLPAGPVGSSLQFPWASALWPLGFSPAVLWGVAVVPAVVLLGFLSYGGAFGCLWLGSSRYLSRVQGGQVCGSSHSLLHIFMEKPCIHKRAYIQTHRCLDSGVNRYTNVLY</sequence>
<organism evidence="2 3">
    <name type="scientific">Ilyodon furcidens</name>
    <name type="common">goldbreast splitfin</name>
    <dbReference type="NCBI Taxonomy" id="33524"/>
    <lineage>
        <taxon>Eukaryota</taxon>
        <taxon>Metazoa</taxon>
        <taxon>Chordata</taxon>
        <taxon>Craniata</taxon>
        <taxon>Vertebrata</taxon>
        <taxon>Euteleostomi</taxon>
        <taxon>Actinopterygii</taxon>
        <taxon>Neopterygii</taxon>
        <taxon>Teleostei</taxon>
        <taxon>Neoteleostei</taxon>
        <taxon>Acanthomorphata</taxon>
        <taxon>Ovalentaria</taxon>
        <taxon>Atherinomorphae</taxon>
        <taxon>Cyprinodontiformes</taxon>
        <taxon>Goodeidae</taxon>
        <taxon>Ilyodon</taxon>
    </lineage>
</organism>
<evidence type="ECO:0000313" key="2">
    <source>
        <dbReference type="EMBL" id="MEQ2229829.1"/>
    </source>
</evidence>
<gene>
    <name evidence="2" type="ORF">ILYODFUR_022872</name>
</gene>
<feature type="transmembrane region" description="Helical" evidence="1">
    <location>
        <begin position="52"/>
        <end position="73"/>
    </location>
</feature>
<evidence type="ECO:0000256" key="1">
    <source>
        <dbReference type="SAM" id="Phobius"/>
    </source>
</evidence>
<proteinExistence type="predicted"/>
<dbReference type="EMBL" id="JAHRIQ010025729">
    <property type="protein sequence ID" value="MEQ2229829.1"/>
    <property type="molecule type" value="Genomic_DNA"/>
</dbReference>
<reference evidence="2 3" key="1">
    <citation type="submission" date="2021-06" db="EMBL/GenBank/DDBJ databases">
        <authorList>
            <person name="Palmer J.M."/>
        </authorList>
    </citation>
    <scope>NUCLEOTIDE SEQUENCE [LARGE SCALE GENOMIC DNA]</scope>
    <source>
        <strain evidence="3">if_2019</strain>
        <tissue evidence="2">Muscle</tissue>
    </source>
</reference>
<name>A0ABV0TBH8_9TELE</name>
<evidence type="ECO:0000313" key="3">
    <source>
        <dbReference type="Proteomes" id="UP001482620"/>
    </source>
</evidence>
<keyword evidence="3" id="KW-1185">Reference proteome</keyword>
<protein>
    <submittedName>
        <fullName evidence="2">Uncharacterized protein</fullName>
    </submittedName>
</protein>
<dbReference type="Proteomes" id="UP001482620">
    <property type="component" value="Unassembled WGS sequence"/>
</dbReference>
<comment type="caution">
    <text evidence="2">The sequence shown here is derived from an EMBL/GenBank/DDBJ whole genome shotgun (WGS) entry which is preliminary data.</text>
</comment>
<keyword evidence="1" id="KW-0472">Membrane</keyword>
<feature type="transmembrane region" description="Helical" evidence="1">
    <location>
        <begin position="85"/>
        <end position="107"/>
    </location>
</feature>
<feature type="transmembrane region" description="Helical" evidence="1">
    <location>
        <begin position="12"/>
        <end position="32"/>
    </location>
</feature>
<keyword evidence="1" id="KW-1133">Transmembrane helix</keyword>